<dbReference type="OrthoDB" id="439943at2759"/>
<sequence length="450" mass="53097">MAISQGALSKILMVGSVWIFLATLWFVRYWPLHSDFKPAPPPPLMPKVPHTPVDVPNPPNILEDLLAVPVRPDAPVPQTAKTSTNWKGLLGFGNLKDKFSSLKGDKNSQDEKKRPWKYTQMREKAQRGKEKATNDQLHEVKESMRRLEDRFNHRFNYPWTFMNDEPFTPEFISVTSSIASGLTEYVHIPAEHWGFPPWINQTLAFYNMKKMQEADIIYGGSYSYRNMCRFFSGFFFRQRVMEKYDWYWRVEPGVHFFCDQHYDPFSWLRENNKTYGFTMVMHDYMATIPSLWDAAQGFFQKNPSYISPNNMRPFMVDTVEREGRVYEEYNTCHFWTNFEIASLDLWRSEKYLKYFEWLDSSGGFYYERWGDAPVHSIALATMWEKGQVHFFNDIGYDHSPFRRCPSAEEEGTPGRCLCPKDMLKADDNGFTCFAQWKQTYGDEYEVDLTW</sequence>
<accession>S8A4E7</accession>
<evidence type="ECO:0000256" key="1">
    <source>
        <dbReference type="ARBA" id="ARBA00007677"/>
    </source>
</evidence>
<evidence type="ECO:0000256" key="5">
    <source>
        <dbReference type="SAM" id="Phobius"/>
    </source>
</evidence>
<evidence type="ECO:0000256" key="2">
    <source>
        <dbReference type="ARBA" id="ARBA00022676"/>
    </source>
</evidence>
<dbReference type="InterPro" id="IPR002685">
    <property type="entry name" value="Glyco_trans_15"/>
</dbReference>
<reference evidence="6 7" key="1">
    <citation type="journal article" date="2013" name="PLoS Genet.">
        <title>Genomic mechanisms accounting for the adaptation to parasitism in nematode-trapping fungi.</title>
        <authorList>
            <person name="Meerupati T."/>
            <person name="Andersson K.M."/>
            <person name="Friman E."/>
            <person name="Kumar D."/>
            <person name="Tunlid A."/>
            <person name="Ahren D."/>
        </authorList>
    </citation>
    <scope>NUCLEOTIDE SEQUENCE [LARGE SCALE GENOMIC DNA]</scope>
    <source>
        <strain evidence="6 7">CBS 200.50</strain>
    </source>
</reference>
<keyword evidence="5" id="KW-0472">Membrane</keyword>
<dbReference type="GO" id="GO:0006487">
    <property type="term" value="P:protein N-linked glycosylation"/>
    <property type="evidence" value="ECO:0007669"/>
    <property type="project" value="TreeGrafter"/>
</dbReference>
<proteinExistence type="inferred from homology"/>
<feature type="transmembrane region" description="Helical" evidence="5">
    <location>
        <begin position="12"/>
        <end position="30"/>
    </location>
</feature>
<dbReference type="eggNOG" id="KOG4472">
    <property type="taxonomic scope" value="Eukaryota"/>
</dbReference>
<organism evidence="6 7">
    <name type="scientific">Dactylellina haptotyla (strain CBS 200.50)</name>
    <name type="common">Nematode-trapping fungus</name>
    <name type="synonym">Monacrosporium haptotylum</name>
    <dbReference type="NCBI Taxonomy" id="1284197"/>
    <lineage>
        <taxon>Eukaryota</taxon>
        <taxon>Fungi</taxon>
        <taxon>Dikarya</taxon>
        <taxon>Ascomycota</taxon>
        <taxon>Pezizomycotina</taxon>
        <taxon>Orbiliomycetes</taxon>
        <taxon>Orbiliales</taxon>
        <taxon>Orbiliaceae</taxon>
        <taxon>Dactylellina</taxon>
    </lineage>
</organism>
<dbReference type="Pfam" id="PF01793">
    <property type="entry name" value="Glyco_transf_15"/>
    <property type="match status" value="1"/>
</dbReference>
<dbReference type="GO" id="GO:0005794">
    <property type="term" value="C:Golgi apparatus"/>
    <property type="evidence" value="ECO:0007669"/>
    <property type="project" value="TreeGrafter"/>
</dbReference>
<feature type="region of interest" description="Disordered" evidence="4">
    <location>
        <begin position="101"/>
        <end position="135"/>
    </location>
</feature>
<keyword evidence="5" id="KW-1133">Transmembrane helix</keyword>
<evidence type="ECO:0000313" key="6">
    <source>
        <dbReference type="EMBL" id="EPS35996.1"/>
    </source>
</evidence>
<protein>
    <recommendedName>
        <fullName evidence="8">Glycosyltransferase family 15 protein</fullName>
    </recommendedName>
</protein>
<dbReference type="EMBL" id="AQGS01000985">
    <property type="protein sequence ID" value="EPS35996.1"/>
    <property type="molecule type" value="Genomic_DNA"/>
</dbReference>
<dbReference type="FunFam" id="3.90.550.10:FF:000051">
    <property type="entry name" value="Alpha-1,2-mannosyltransferase (Ktr4)"/>
    <property type="match status" value="1"/>
</dbReference>
<dbReference type="STRING" id="1284197.S8A4E7"/>
<comment type="caution">
    <text evidence="6">The sequence shown here is derived from an EMBL/GenBank/DDBJ whole genome shotgun (WGS) entry which is preliminary data.</text>
</comment>
<dbReference type="Proteomes" id="UP000015100">
    <property type="component" value="Unassembled WGS sequence"/>
</dbReference>
<dbReference type="OMA" id="CPSAYYM"/>
<dbReference type="InterPro" id="IPR029044">
    <property type="entry name" value="Nucleotide-diphossugar_trans"/>
</dbReference>
<dbReference type="HOGENOM" id="CLU_024327_1_0_1"/>
<name>S8A4E7_DACHA</name>
<keyword evidence="3" id="KW-0808">Transferase</keyword>
<dbReference type="GO" id="GO:0000032">
    <property type="term" value="P:cell wall mannoprotein biosynthetic process"/>
    <property type="evidence" value="ECO:0007669"/>
    <property type="project" value="TreeGrafter"/>
</dbReference>
<keyword evidence="7" id="KW-1185">Reference proteome</keyword>
<comment type="similarity">
    <text evidence="1">Belongs to the glycosyltransferase 15 family.</text>
</comment>
<dbReference type="GO" id="GO:0016020">
    <property type="term" value="C:membrane"/>
    <property type="evidence" value="ECO:0007669"/>
    <property type="project" value="InterPro"/>
</dbReference>
<reference evidence="7" key="2">
    <citation type="submission" date="2013-04" db="EMBL/GenBank/DDBJ databases">
        <title>Genomic mechanisms accounting for the adaptation to parasitism in nematode-trapping fungi.</title>
        <authorList>
            <person name="Ahren D.G."/>
        </authorList>
    </citation>
    <scope>NUCLEOTIDE SEQUENCE [LARGE SCALE GENOMIC DNA]</scope>
    <source>
        <strain evidence="7">CBS 200.50</strain>
    </source>
</reference>
<keyword evidence="2" id="KW-0328">Glycosyltransferase</keyword>
<gene>
    <name evidence="6" type="ORF">H072_10450</name>
</gene>
<dbReference type="GO" id="GO:0000026">
    <property type="term" value="F:alpha-1,2-mannosyltransferase activity"/>
    <property type="evidence" value="ECO:0007669"/>
    <property type="project" value="TreeGrafter"/>
</dbReference>
<dbReference type="Gene3D" id="3.90.550.10">
    <property type="entry name" value="Spore Coat Polysaccharide Biosynthesis Protein SpsA, Chain A"/>
    <property type="match status" value="1"/>
</dbReference>
<feature type="compositionally biased region" description="Basic and acidic residues" evidence="4">
    <location>
        <begin position="120"/>
        <end position="135"/>
    </location>
</feature>
<dbReference type="PANTHER" id="PTHR31121">
    <property type="entry name" value="ALPHA-1,2 MANNOSYLTRANSFERASE KTR1"/>
    <property type="match status" value="1"/>
</dbReference>
<feature type="compositionally biased region" description="Basic and acidic residues" evidence="4">
    <location>
        <begin position="101"/>
        <end position="113"/>
    </location>
</feature>
<evidence type="ECO:0000256" key="3">
    <source>
        <dbReference type="ARBA" id="ARBA00022679"/>
    </source>
</evidence>
<keyword evidence="5" id="KW-0812">Transmembrane</keyword>
<dbReference type="PANTHER" id="PTHR31121:SF10">
    <property type="entry name" value="MANNOSYLTRANSFERASE KTR2-RELATED"/>
    <property type="match status" value="1"/>
</dbReference>
<dbReference type="AlphaFoldDB" id="S8A4E7"/>
<evidence type="ECO:0000256" key="4">
    <source>
        <dbReference type="SAM" id="MobiDB-lite"/>
    </source>
</evidence>
<dbReference type="GO" id="GO:0006493">
    <property type="term" value="P:protein O-linked glycosylation"/>
    <property type="evidence" value="ECO:0007669"/>
    <property type="project" value="TreeGrafter"/>
</dbReference>
<evidence type="ECO:0008006" key="8">
    <source>
        <dbReference type="Google" id="ProtNLM"/>
    </source>
</evidence>
<evidence type="ECO:0000313" key="7">
    <source>
        <dbReference type="Proteomes" id="UP000015100"/>
    </source>
</evidence>
<dbReference type="SUPFAM" id="SSF53448">
    <property type="entry name" value="Nucleotide-diphospho-sugar transferases"/>
    <property type="match status" value="1"/>
</dbReference>